<proteinExistence type="predicted"/>
<sequence length="101" mass="10916">MAEVPSDSVAPGLSMRYEGNFESFKVEEQVALCGAVISAHITALEDFLEQALEALKVVVFVNVLTKLKLDDLAKALAGFLAQAALESVENFLGRFLKSEPD</sequence>
<evidence type="ECO:0000313" key="1">
    <source>
        <dbReference type="EMBL" id="WVZ00347.1"/>
    </source>
</evidence>
<accession>A0AAQ3RN62</accession>
<name>A0AAQ3RN62_VIGMU</name>
<keyword evidence="2" id="KW-1185">Reference proteome</keyword>
<dbReference type="Proteomes" id="UP001374535">
    <property type="component" value="Chromosome 8"/>
</dbReference>
<gene>
    <name evidence="1" type="ORF">V8G54_026416</name>
</gene>
<dbReference type="EMBL" id="CP144693">
    <property type="protein sequence ID" value="WVZ00347.1"/>
    <property type="molecule type" value="Genomic_DNA"/>
</dbReference>
<protein>
    <submittedName>
        <fullName evidence="1">Uncharacterized protein</fullName>
    </submittedName>
</protein>
<evidence type="ECO:0000313" key="2">
    <source>
        <dbReference type="Proteomes" id="UP001374535"/>
    </source>
</evidence>
<dbReference type="AlphaFoldDB" id="A0AAQ3RN62"/>
<organism evidence="1 2">
    <name type="scientific">Vigna mungo</name>
    <name type="common">Black gram</name>
    <name type="synonym">Phaseolus mungo</name>
    <dbReference type="NCBI Taxonomy" id="3915"/>
    <lineage>
        <taxon>Eukaryota</taxon>
        <taxon>Viridiplantae</taxon>
        <taxon>Streptophyta</taxon>
        <taxon>Embryophyta</taxon>
        <taxon>Tracheophyta</taxon>
        <taxon>Spermatophyta</taxon>
        <taxon>Magnoliopsida</taxon>
        <taxon>eudicotyledons</taxon>
        <taxon>Gunneridae</taxon>
        <taxon>Pentapetalae</taxon>
        <taxon>rosids</taxon>
        <taxon>fabids</taxon>
        <taxon>Fabales</taxon>
        <taxon>Fabaceae</taxon>
        <taxon>Papilionoideae</taxon>
        <taxon>50 kb inversion clade</taxon>
        <taxon>NPAAA clade</taxon>
        <taxon>indigoferoid/millettioid clade</taxon>
        <taxon>Phaseoleae</taxon>
        <taxon>Vigna</taxon>
    </lineage>
</organism>
<reference evidence="1 2" key="1">
    <citation type="journal article" date="2023" name="Life. Sci Alliance">
        <title>Evolutionary insights into 3D genome organization and epigenetic landscape of Vigna mungo.</title>
        <authorList>
            <person name="Junaid A."/>
            <person name="Singh B."/>
            <person name="Bhatia S."/>
        </authorList>
    </citation>
    <scope>NUCLEOTIDE SEQUENCE [LARGE SCALE GENOMIC DNA]</scope>
    <source>
        <strain evidence="1">Urdbean</strain>
    </source>
</reference>